<keyword evidence="3 6" id="KW-0813">Transport</keyword>
<comment type="similarity">
    <text evidence="2 6">Belongs to the plant LTP family.</text>
</comment>
<feature type="domain" description="Bifunctional inhibitor/plant lipid transfer protein/seed storage helical" evidence="10">
    <location>
        <begin position="784"/>
        <end position="876"/>
    </location>
</feature>
<dbReference type="GO" id="GO:0006869">
    <property type="term" value="P:lipid transport"/>
    <property type="evidence" value="ECO:0007669"/>
    <property type="project" value="InterPro"/>
</dbReference>
<keyword evidence="7" id="KW-0175">Coiled coil</keyword>
<evidence type="ECO:0000256" key="1">
    <source>
        <dbReference type="ARBA" id="ARBA00003211"/>
    </source>
</evidence>
<feature type="domain" description="Bifunctional inhibitor/plant lipid transfer protein/seed storage helical" evidence="10">
    <location>
        <begin position="143"/>
        <end position="224"/>
    </location>
</feature>
<evidence type="ECO:0000256" key="2">
    <source>
        <dbReference type="ARBA" id="ARBA00009748"/>
    </source>
</evidence>
<evidence type="ECO:0000256" key="3">
    <source>
        <dbReference type="ARBA" id="ARBA00022448"/>
    </source>
</evidence>
<evidence type="ECO:0000256" key="5">
    <source>
        <dbReference type="ARBA" id="ARBA00023157"/>
    </source>
</evidence>
<dbReference type="InterPro" id="IPR000528">
    <property type="entry name" value="Plant_nsLTP"/>
</dbReference>
<comment type="caution">
    <text evidence="11">The sequence shown here is derived from an EMBL/GenBank/DDBJ whole genome shotgun (WGS) entry which is preliminary data.</text>
</comment>
<evidence type="ECO:0000313" key="12">
    <source>
        <dbReference type="Proteomes" id="UP000583929"/>
    </source>
</evidence>
<feature type="chain" id="PRO_5029737576" description="Non-specific lipid-transfer protein" evidence="9">
    <location>
        <begin position="18"/>
        <end position="1110"/>
    </location>
</feature>
<dbReference type="Pfam" id="PF11955">
    <property type="entry name" value="PORR"/>
    <property type="match status" value="1"/>
</dbReference>
<organism evidence="11 12">
    <name type="scientific">Cannabis sativa</name>
    <name type="common">Hemp</name>
    <name type="synonym">Marijuana</name>
    <dbReference type="NCBI Taxonomy" id="3483"/>
    <lineage>
        <taxon>Eukaryota</taxon>
        <taxon>Viridiplantae</taxon>
        <taxon>Streptophyta</taxon>
        <taxon>Embryophyta</taxon>
        <taxon>Tracheophyta</taxon>
        <taxon>Spermatophyta</taxon>
        <taxon>Magnoliopsida</taxon>
        <taxon>eudicotyledons</taxon>
        <taxon>Gunneridae</taxon>
        <taxon>Pentapetalae</taxon>
        <taxon>rosids</taxon>
        <taxon>fabids</taxon>
        <taxon>Rosales</taxon>
        <taxon>Cannabaceae</taxon>
        <taxon>Cannabis</taxon>
    </lineage>
</organism>
<accession>A0A7J6HF70</accession>
<evidence type="ECO:0000259" key="10">
    <source>
        <dbReference type="SMART" id="SM00499"/>
    </source>
</evidence>
<protein>
    <recommendedName>
        <fullName evidence="6">Non-specific lipid-transfer protein</fullName>
    </recommendedName>
</protein>
<feature type="domain" description="Bifunctional inhibitor/plant lipid transfer protein/seed storage helical" evidence="10">
    <location>
        <begin position="894"/>
        <end position="978"/>
    </location>
</feature>
<comment type="function">
    <text evidence="1 6">Plant non-specific lipid-transfer proteins transfer phospholipids as well as galactolipids across membranes. May play a role in wax or cutin deposition in the cell walls of expanding epidermal cells and certain secretory tissues.</text>
</comment>
<evidence type="ECO:0000313" key="11">
    <source>
        <dbReference type="EMBL" id="KAF4393956.1"/>
    </source>
</evidence>
<dbReference type="Gene3D" id="1.10.110.10">
    <property type="entry name" value="Plant lipid-transfer and hydrophobic proteins"/>
    <property type="match status" value="6"/>
</dbReference>
<feature type="transmembrane region" description="Helical" evidence="8">
    <location>
        <begin position="758"/>
        <end position="778"/>
    </location>
</feature>
<keyword evidence="9" id="KW-0732">Signal</keyword>
<gene>
    <name evidence="11" type="ORF">G4B88_025925</name>
</gene>
<dbReference type="InterPro" id="IPR016140">
    <property type="entry name" value="Bifunc_inhib/LTP/seed_store"/>
</dbReference>
<sequence length="1110" mass="120787">MGIKIVMVLAIVALVGATMPMMIESALSCGQVTSSLGPCLNYLKNGGAPGNGCCAGIKRLVGMAQTTPDRRTACNCLKSAAAKVPGISQNFASSLPSKCASSDQQWRSDDGEEVSFVLIVMVLAIVALVSATMPMMTESALSCGQVTISLGPCLNYLKSGGAPENKCCFGIKRLVGMAHTTPDRKFICNCLKAVATEIRGINLNFASSLPSKLALPPAATGSTFVVMKLVIWLLLVVAMPLSHALTCGQVATGIKPCINYLKTGGALPPQCCDGIRSLNNEAKTTVDRKAVCNCLKSAAKSITGINLNIAAGLPGKCVSSWNGSLLEGIKQTDQIEISTLVEKDNCWRAHFPNMLLKTRSICSYLPKLTQLLTSHTNPRFNLQAKPISSLKVVWRKDVKLDHAIEKDKHFKLCSRVVREVLNEPGQVIPLRYLEKRRERLRLNIKARTFLTNYPGLFDVYYDRIKPKTAPVQFLRVSNKLKLFLEEEERIITKNEPLIVSKLCKLLMMSKDRVLSADKLVHVKREFGFPNDFLVNLVPKYSQYFRLVGSPGEGKSFLELVSWNPEFAKSVIEQRSEEESRVTGIRPRPNFYYKLPSGFFLRKEMREWVRDWMELDYVSPYDEISHLGQASQEMEKRTVGVFHELLSLSIHKRIPVPILGKFGDEYRFSNAFSSVFTRHSGIFYMSLKGGIKTAVLREAYKGDELIDRDPLLEIKDKFVELLEEGRQERAEQLRLQREEIEKDMEVTAIRIEDLKQTSFFGVKFLCVAIMVMVIAAPVVNGDITCSQVNNILSSCVNYLRNGGSVSTDCCNGVKSLNAQANTSSNRQSICKCLKDSYKSVKGIKSDLASGLPSKCNSLVKHIITIMASNSSSMKLLCMVVMVMVVVAPTTHALTCGQVSSSLSPCINYLKSGGAVPSPCCNGIRSLNSAAKTPADRKTACKCLQSAAGSIKGLNLNLAAGLPGKCGVNVPYKISPSTNCNSELVKNAQDDFRAYIYIYIVVKVLCLVVLAMVVASPVVHATITCGQVTSSLAPCLSYLKVGGAVPDGCCNGIKSLSGAAKTPADRQAACKCLKSAASSIKGVNFNLASGLPGKCGVSIPYKISPSTDCSSP</sequence>
<feature type="signal peptide" evidence="9">
    <location>
        <begin position="1"/>
        <end position="17"/>
    </location>
</feature>
<dbReference type="PANTHER" id="PTHR33076">
    <property type="entry name" value="NON-SPECIFIC LIPID-TRANSFER PROTEIN 2-RELATED"/>
    <property type="match status" value="1"/>
</dbReference>
<proteinExistence type="inferred from homology"/>
<keyword evidence="5" id="KW-1015">Disulfide bond</keyword>
<evidence type="ECO:0000256" key="6">
    <source>
        <dbReference type="RuleBase" id="RU000628"/>
    </source>
</evidence>
<feature type="transmembrane region" description="Helical" evidence="8">
    <location>
        <begin position="114"/>
        <end position="132"/>
    </location>
</feature>
<dbReference type="InterPro" id="IPR021099">
    <property type="entry name" value="PORR_domain"/>
</dbReference>
<dbReference type="GO" id="GO:0008289">
    <property type="term" value="F:lipid binding"/>
    <property type="evidence" value="ECO:0007669"/>
    <property type="project" value="UniProtKB-KW"/>
</dbReference>
<evidence type="ECO:0000256" key="4">
    <source>
        <dbReference type="ARBA" id="ARBA00023121"/>
    </source>
</evidence>
<dbReference type="CDD" id="cd01960">
    <property type="entry name" value="nsLTP1"/>
    <property type="match status" value="6"/>
</dbReference>
<keyword evidence="12" id="KW-1185">Reference proteome</keyword>
<reference evidence="11 12" key="1">
    <citation type="journal article" date="2020" name="bioRxiv">
        <title>Sequence and annotation of 42 cannabis genomes reveals extensive copy number variation in cannabinoid synthesis and pathogen resistance genes.</title>
        <authorList>
            <person name="Mckernan K.J."/>
            <person name="Helbert Y."/>
            <person name="Kane L.T."/>
            <person name="Ebling H."/>
            <person name="Zhang L."/>
            <person name="Liu B."/>
            <person name="Eaton Z."/>
            <person name="Mclaughlin S."/>
            <person name="Kingan S."/>
            <person name="Baybayan P."/>
            <person name="Concepcion G."/>
            <person name="Jordan M."/>
            <person name="Riva A."/>
            <person name="Barbazuk W."/>
            <person name="Harkins T."/>
        </authorList>
    </citation>
    <scope>NUCLEOTIDE SEQUENCE [LARGE SCALE GENOMIC DNA]</scope>
    <source>
        <strain evidence="12">cv. Jamaican Lion 4</strain>
        <tissue evidence="11">Leaf</tissue>
    </source>
</reference>
<dbReference type="SMART" id="SM00499">
    <property type="entry name" value="AAI"/>
    <property type="match status" value="6"/>
</dbReference>
<feature type="domain" description="Bifunctional inhibitor/plant lipid transfer protein/seed storage helical" evidence="10">
    <location>
        <begin position="1023"/>
        <end position="1107"/>
    </location>
</feature>
<evidence type="ECO:0000256" key="7">
    <source>
        <dbReference type="SAM" id="Coils"/>
    </source>
</evidence>
<dbReference type="EMBL" id="JAATIQ010000047">
    <property type="protein sequence ID" value="KAF4393956.1"/>
    <property type="molecule type" value="Genomic_DNA"/>
</dbReference>
<keyword evidence="8" id="KW-0472">Membrane</keyword>
<feature type="coiled-coil region" evidence="7">
    <location>
        <begin position="722"/>
        <end position="756"/>
    </location>
</feature>
<evidence type="ECO:0000256" key="8">
    <source>
        <dbReference type="SAM" id="Phobius"/>
    </source>
</evidence>
<evidence type="ECO:0000256" key="9">
    <source>
        <dbReference type="SAM" id="SignalP"/>
    </source>
</evidence>
<feature type="domain" description="Bifunctional inhibitor/plant lipid transfer protein/seed storage helical" evidence="10">
    <location>
        <begin position="247"/>
        <end position="317"/>
    </location>
</feature>
<keyword evidence="4 6" id="KW-0446">Lipid-binding</keyword>
<keyword evidence="8" id="KW-1133">Transmembrane helix</keyword>
<dbReference type="GO" id="GO:0003723">
    <property type="term" value="F:RNA binding"/>
    <property type="evidence" value="ECO:0007669"/>
    <property type="project" value="InterPro"/>
</dbReference>
<feature type="transmembrane region" description="Helical" evidence="8">
    <location>
        <begin position="992"/>
        <end position="1012"/>
    </location>
</feature>
<dbReference type="Proteomes" id="UP000583929">
    <property type="component" value="Unassembled WGS sequence"/>
</dbReference>
<name>A0A7J6HF70_CANSA</name>
<dbReference type="PRINTS" id="PR00382">
    <property type="entry name" value="LIPIDTRNSFER"/>
</dbReference>
<feature type="domain" description="Bifunctional inhibitor/plant lipid transfer protein/seed storage helical" evidence="10">
    <location>
        <begin position="29"/>
        <end position="106"/>
    </location>
</feature>
<dbReference type="FunFam" id="1.10.110.10:FF:000002">
    <property type="entry name" value="Non-specific lipid-transfer protein"/>
    <property type="match status" value="2"/>
</dbReference>
<dbReference type="AlphaFoldDB" id="A0A7J6HF70"/>
<keyword evidence="8" id="KW-0812">Transmembrane</keyword>
<dbReference type="Pfam" id="PF00234">
    <property type="entry name" value="Tryp_alpha_amyl"/>
    <property type="match status" value="6"/>
</dbReference>
<dbReference type="SUPFAM" id="SSF47699">
    <property type="entry name" value="Bifunctional inhibitor/lipid-transfer protein/seed storage 2S albumin"/>
    <property type="match status" value="6"/>
</dbReference>
<dbReference type="InterPro" id="IPR036312">
    <property type="entry name" value="Bifun_inhib/LTP/seed_sf"/>
</dbReference>
<feature type="transmembrane region" description="Helical" evidence="8">
    <location>
        <begin position="874"/>
        <end position="893"/>
    </location>
</feature>